<gene>
    <name evidence="4" type="ORF">B0T25DRAFT_546404</name>
</gene>
<dbReference type="Gene3D" id="3.40.50.720">
    <property type="entry name" value="NAD(P)-binding Rossmann-like Domain"/>
    <property type="match status" value="1"/>
</dbReference>
<dbReference type="PANTHER" id="PTHR42748:SF7">
    <property type="entry name" value="NMRA LIKE REDOX SENSOR 1-RELATED"/>
    <property type="match status" value="1"/>
</dbReference>
<dbReference type="EMBL" id="JAUIQD010000005">
    <property type="protein sequence ID" value="KAK3348736.1"/>
    <property type="molecule type" value="Genomic_DNA"/>
</dbReference>
<reference evidence="4" key="2">
    <citation type="submission" date="2023-06" db="EMBL/GenBank/DDBJ databases">
        <authorList>
            <consortium name="Lawrence Berkeley National Laboratory"/>
            <person name="Haridas S."/>
            <person name="Hensen N."/>
            <person name="Bonometti L."/>
            <person name="Westerberg I."/>
            <person name="Brannstrom I.O."/>
            <person name="Guillou S."/>
            <person name="Cros-Aarteil S."/>
            <person name="Calhoun S."/>
            <person name="Kuo A."/>
            <person name="Mondo S."/>
            <person name="Pangilinan J."/>
            <person name="Riley R."/>
            <person name="Labutti K."/>
            <person name="Andreopoulos B."/>
            <person name="Lipzen A."/>
            <person name="Chen C."/>
            <person name="Yanf M."/>
            <person name="Daum C."/>
            <person name="Ng V."/>
            <person name="Clum A."/>
            <person name="Steindorff A."/>
            <person name="Ohm R."/>
            <person name="Martin F."/>
            <person name="Silar P."/>
            <person name="Natvig D."/>
            <person name="Lalanne C."/>
            <person name="Gautier V."/>
            <person name="Ament-Velasquez S.L."/>
            <person name="Kruys A."/>
            <person name="Hutchinson M.I."/>
            <person name="Powell A.J."/>
            <person name="Barry K."/>
            <person name="Miller A.N."/>
            <person name="Grigoriev I.V."/>
            <person name="Debuchy R."/>
            <person name="Gladieux P."/>
            <person name="Thoren M.H."/>
            <person name="Johannesson H."/>
        </authorList>
    </citation>
    <scope>NUCLEOTIDE SEQUENCE</scope>
    <source>
        <strain evidence="4">CBS 955.72</strain>
    </source>
</reference>
<accession>A0AAJ0HDS5</accession>
<evidence type="ECO:0000313" key="5">
    <source>
        <dbReference type="Proteomes" id="UP001275084"/>
    </source>
</evidence>
<keyword evidence="5" id="KW-1185">Reference proteome</keyword>
<name>A0AAJ0HDS5_9PEZI</name>
<dbReference type="AlphaFoldDB" id="A0AAJ0HDS5"/>
<dbReference type="GO" id="GO:0005634">
    <property type="term" value="C:nucleus"/>
    <property type="evidence" value="ECO:0007669"/>
    <property type="project" value="TreeGrafter"/>
</dbReference>
<evidence type="ECO:0000259" key="3">
    <source>
        <dbReference type="Pfam" id="PF05368"/>
    </source>
</evidence>
<evidence type="ECO:0000256" key="2">
    <source>
        <dbReference type="ARBA" id="ARBA00022857"/>
    </source>
</evidence>
<feature type="domain" description="NmrA-like" evidence="3">
    <location>
        <begin position="9"/>
        <end position="196"/>
    </location>
</feature>
<protein>
    <recommendedName>
        <fullName evidence="3">NmrA-like domain-containing protein</fullName>
    </recommendedName>
</protein>
<evidence type="ECO:0000256" key="1">
    <source>
        <dbReference type="ARBA" id="ARBA00006328"/>
    </source>
</evidence>
<dbReference type="Gene3D" id="3.90.25.10">
    <property type="entry name" value="UDP-galactose 4-epimerase, domain 1"/>
    <property type="match status" value="1"/>
</dbReference>
<dbReference type="Pfam" id="PF05368">
    <property type="entry name" value="NmrA"/>
    <property type="match status" value="1"/>
</dbReference>
<organism evidence="4 5">
    <name type="scientific">Lasiosphaeria hispida</name>
    <dbReference type="NCBI Taxonomy" id="260671"/>
    <lineage>
        <taxon>Eukaryota</taxon>
        <taxon>Fungi</taxon>
        <taxon>Dikarya</taxon>
        <taxon>Ascomycota</taxon>
        <taxon>Pezizomycotina</taxon>
        <taxon>Sordariomycetes</taxon>
        <taxon>Sordariomycetidae</taxon>
        <taxon>Sordariales</taxon>
        <taxon>Lasiosphaeriaceae</taxon>
        <taxon>Lasiosphaeria</taxon>
    </lineage>
</organism>
<evidence type="ECO:0000313" key="4">
    <source>
        <dbReference type="EMBL" id="KAK3348736.1"/>
    </source>
</evidence>
<dbReference type="InterPro" id="IPR051164">
    <property type="entry name" value="NmrA-like_oxidored"/>
</dbReference>
<sequence>MGFDQGGGGELGQGKALIDSSIKSGVKFFVYTSVDRGGESSSNNPTDIPHFISKHTIEQHLIESTQKAENKMEWAILRPVAFMENFTDDFLGRVFVTSWKLVIKSKPLQLIATSDIGFFGAKAFLNPEQYKGRAISLAGDELTFNQLAVVVKRQTGRELQFTFKFVCLLIMWMIKDLGLMYKWFHDVGYGADIAELKEVHPDLMDFSDWLRRESQFSKSIQS</sequence>
<comment type="similarity">
    <text evidence="1">Belongs to the NmrA-type oxidoreductase family.</text>
</comment>
<dbReference type="InterPro" id="IPR036291">
    <property type="entry name" value="NAD(P)-bd_dom_sf"/>
</dbReference>
<proteinExistence type="inferred from homology"/>
<dbReference type="SUPFAM" id="SSF51735">
    <property type="entry name" value="NAD(P)-binding Rossmann-fold domains"/>
    <property type="match status" value="1"/>
</dbReference>
<dbReference type="InterPro" id="IPR008030">
    <property type="entry name" value="NmrA-like"/>
</dbReference>
<dbReference type="PANTHER" id="PTHR42748">
    <property type="entry name" value="NITROGEN METABOLITE REPRESSION PROTEIN NMRA FAMILY MEMBER"/>
    <property type="match status" value="1"/>
</dbReference>
<comment type="caution">
    <text evidence="4">The sequence shown here is derived from an EMBL/GenBank/DDBJ whole genome shotgun (WGS) entry which is preliminary data.</text>
</comment>
<reference evidence="4" key="1">
    <citation type="journal article" date="2023" name="Mol. Phylogenet. Evol.">
        <title>Genome-scale phylogeny and comparative genomics of the fungal order Sordariales.</title>
        <authorList>
            <person name="Hensen N."/>
            <person name="Bonometti L."/>
            <person name="Westerberg I."/>
            <person name="Brannstrom I.O."/>
            <person name="Guillou S."/>
            <person name="Cros-Aarteil S."/>
            <person name="Calhoun S."/>
            <person name="Haridas S."/>
            <person name="Kuo A."/>
            <person name="Mondo S."/>
            <person name="Pangilinan J."/>
            <person name="Riley R."/>
            <person name="LaButti K."/>
            <person name="Andreopoulos B."/>
            <person name="Lipzen A."/>
            <person name="Chen C."/>
            <person name="Yan M."/>
            <person name="Daum C."/>
            <person name="Ng V."/>
            <person name="Clum A."/>
            <person name="Steindorff A."/>
            <person name="Ohm R.A."/>
            <person name="Martin F."/>
            <person name="Silar P."/>
            <person name="Natvig D.O."/>
            <person name="Lalanne C."/>
            <person name="Gautier V."/>
            <person name="Ament-Velasquez S.L."/>
            <person name="Kruys A."/>
            <person name="Hutchinson M.I."/>
            <person name="Powell A.J."/>
            <person name="Barry K."/>
            <person name="Miller A.N."/>
            <person name="Grigoriev I.V."/>
            <person name="Debuchy R."/>
            <person name="Gladieux P."/>
            <person name="Hiltunen Thoren M."/>
            <person name="Johannesson H."/>
        </authorList>
    </citation>
    <scope>NUCLEOTIDE SEQUENCE</scope>
    <source>
        <strain evidence="4">CBS 955.72</strain>
    </source>
</reference>
<keyword evidence="2" id="KW-0521">NADP</keyword>
<dbReference type="Proteomes" id="UP001275084">
    <property type="component" value="Unassembled WGS sequence"/>
</dbReference>